<feature type="region of interest" description="Disordered" evidence="1">
    <location>
        <begin position="354"/>
        <end position="650"/>
    </location>
</feature>
<feature type="compositionally biased region" description="Low complexity" evidence="1">
    <location>
        <begin position="73"/>
        <end position="91"/>
    </location>
</feature>
<feature type="compositionally biased region" description="Polar residues" evidence="1">
    <location>
        <begin position="411"/>
        <end position="432"/>
    </location>
</feature>
<dbReference type="OrthoDB" id="5244050at2759"/>
<dbReference type="EMBL" id="GL573201">
    <property type="protein sequence ID" value="ELR07099.1"/>
    <property type="molecule type" value="Genomic_DNA"/>
</dbReference>
<reference evidence="3" key="1">
    <citation type="submission" date="2010-09" db="EMBL/GenBank/DDBJ databases">
        <title>The genome sequence of Geomyces destructans 20631-21.</title>
        <authorList>
            <consortium name="The Broad Institute Genome Sequencing Platform"/>
            <person name="Cuomo C.A."/>
            <person name="Blehert D.S."/>
            <person name="Lorch J.M."/>
            <person name="Young S.K."/>
            <person name="Zeng Q."/>
            <person name="Gargeya S."/>
            <person name="Fitzgerald M."/>
            <person name="Haas B."/>
            <person name="Abouelleil A."/>
            <person name="Alvarado L."/>
            <person name="Arachchi H.M."/>
            <person name="Berlin A."/>
            <person name="Brown A."/>
            <person name="Chapman S.B."/>
            <person name="Chen Z."/>
            <person name="Dunbar C."/>
            <person name="Freedman E."/>
            <person name="Gearin G."/>
            <person name="Gellesch M."/>
            <person name="Goldberg J."/>
            <person name="Griggs A."/>
            <person name="Gujja S."/>
            <person name="Heiman D."/>
            <person name="Howarth C."/>
            <person name="Larson L."/>
            <person name="Lui A."/>
            <person name="MacDonald P.J.P."/>
            <person name="Montmayeur A."/>
            <person name="Murphy C."/>
            <person name="Neiman D."/>
            <person name="Pearson M."/>
            <person name="Priest M."/>
            <person name="Roberts A."/>
            <person name="Saif S."/>
            <person name="Shea T."/>
            <person name="Shenoy N."/>
            <person name="Sisk P."/>
            <person name="Stolte C."/>
            <person name="Sykes S."/>
            <person name="Wortman J."/>
            <person name="Nusbaum C."/>
            <person name="Birren B."/>
        </authorList>
    </citation>
    <scope>NUCLEOTIDE SEQUENCE [LARGE SCALE GENOMIC DNA]</scope>
    <source>
        <strain evidence="3">ATCC MYA-4855 / 20631-21</strain>
    </source>
</reference>
<feature type="compositionally biased region" description="Polar residues" evidence="1">
    <location>
        <begin position="684"/>
        <end position="697"/>
    </location>
</feature>
<dbReference type="Proteomes" id="UP000011064">
    <property type="component" value="Unassembled WGS sequence"/>
</dbReference>
<feature type="compositionally biased region" description="Basic and acidic residues" evidence="1">
    <location>
        <begin position="825"/>
        <end position="835"/>
    </location>
</feature>
<keyword evidence="3" id="KW-1185">Reference proteome</keyword>
<dbReference type="STRING" id="658429.L8G2T4"/>
<dbReference type="HOGENOM" id="CLU_327630_0_0_1"/>
<sequence>MGRTSKFFFPVPGRRASVLPPAKTESIPTTSSSSNSRPPQQRQQQPLSKAQRLLGTGNLNIDSPSREDDGTWRSYTPSSTTRSRAATSPSRMSIEIAESTTEDNAFSASEGGGVPPIRLDCKASPTLLGRGAVMRGDYGGGEDMASDLPDIRLERSNSTLRSYYDRGSTPLAVSQQTSASSARDLALRKGYQPVVSNMLHSPLSPHGIDSIAKDDGDDDVTTHNRDRGSYFPSSPMQPPKKKTSRLDLTRLFHKKSKDAQSLRPPSVASGISSSSATDAAYARKLGNNPPIVRQKSAVVSPPVDRLRDEKTVQFQSDHHATDDLWDHYEQRVYADRSPAPVPEPRAAVAAKVPVITAPRPRHEAPNGVAYPDLRPRNKHDGRDTAPPPSAHAAWRARDHLGAGGGGGGQNWDATSRVSDSSKTTGTSRRSVFSNSNLQQNSILSLSESSSSDDEERGDDKDTFESDGMGNGARRAGERNTARSQTNGGTTHKSSSSTTSSSAKKQSSSSKIRQKPKPLRNLDAFPRPASSTSHPSLNTPSPHHSNFLTIPSPISPHLSGPWRSSASSPPTTAIPPPGGALPGVPQGVRRQPSSASKASTMRSVNSSRTASTLRSTAPRSRPLVEGLPSPVSPMSPGHERQGSEGTGYSNGFNGYTNGYSNGNGYANGNGNGYTNGHNTHLPIGSATSTHTSSRSPNPSYAVPAVPTSATAAAANLMAVTPQEQALLSALRRKRARMRDKILAEGSLDVGTASVVTIGGGGGGGGGAGRNLGGGSGLMLRGSVRSGMSNSSTVSGESVVFCLDNNNGGPVTNGAGGQKSVRSARSVRSERSDRERFGGVGMRGESGRGNGNGRENGRGRGRGNGREKERVSWVLLRDGR</sequence>
<protein>
    <submittedName>
        <fullName evidence="2">Uncharacterized protein</fullName>
    </submittedName>
</protein>
<organism evidence="2 3">
    <name type="scientific">Pseudogymnoascus destructans (strain ATCC MYA-4855 / 20631-21)</name>
    <name type="common">Bat white-nose syndrome fungus</name>
    <name type="synonym">Geomyces destructans</name>
    <dbReference type="NCBI Taxonomy" id="658429"/>
    <lineage>
        <taxon>Eukaryota</taxon>
        <taxon>Fungi</taxon>
        <taxon>Dikarya</taxon>
        <taxon>Ascomycota</taxon>
        <taxon>Pezizomycotina</taxon>
        <taxon>Leotiomycetes</taxon>
        <taxon>Thelebolales</taxon>
        <taxon>Thelebolaceae</taxon>
        <taxon>Pseudogymnoascus</taxon>
    </lineage>
</organism>
<feature type="compositionally biased region" description="Low complexity" evidence="1">
    <location>
        <begin position="31"/>
        <end position="52"/>
    </location>
</feature>
<feature type="compositionally biased region" description="Gly residues" evidence="1">
    <location>
        <begin position="836"/>
        <end position="852"/>
    </location>
</feature>
<feature type="compositionally biased region" description="Low complexity" evidence="1">
    <location>
        <begin position="266"/>
        <end position="275"/>
    </location>
</feature>
<proteinExistence type="predicted"/>
<feature type="compositionally biased region" description="Basic and acidic residues" evidence="1">
    <location>
        <begin position="862"/>
        <end position="878"/>
    </location>
</feature>
<evidence type="ECO:0000313" key="3">
    <source>
        <dbReference type="Proteomes" id="UP000011064"/>
    </source>
</evidence>
<feature type="compositionally biased region" description="Polar residues" evidence="1">
    <location>
        <begin position="528"/>
        <end position="548"/>
    </location>
</feature>
<feature type="compositionally biased region" description="Basic and acidic residues" evidence="1">
    <location>
        <begin position="373"/>
        <end position="383"/>
    </location>
</feature>
<feature type="compositionally biased region" description="Low complexity" evidence="1">
    <location>
        <begin position="605"/>
        <end position="620"/>
    </location>
</feature>
<feature type="compositionally biased region" description="Polar residues" evidence="1">
    <location>
        <begin position="98"/>
        <end position="107"/>
    </location>
</feature>
<dbReference type="InParanoid" id="L8G2T4"/>
<evidence type="ECO:0000256" key="1">
    <source>
        <dbReference type="SAM" id="MobiDB-lite"/>
    </source>
</evidence>
<feature type="compositionally biased region" description="Low complexity" evidence="1">
    <location>
        <begin position="433"/>
        <end position="449"/>
    </location>
</feature>
<gene>
    <name evidence="2" type="ORF">GMDG_02368</name>
</gene>
<evidence type="ECO:0000313" key="2">
    <source>
        <dbReference type="EMBL" id="ELR07099.1"/>
    </source>
</evidence>
<feature type="compositionally biased region" description="Polar residues" evidence="1">
    <location>
        <begin position="590"/>
        <end position="604"/>
    </location>
</feature>
<feature type="region of interest" description="Disordered" evidence="1">
    <location>
        <begin position="1"/>
        <end position="91"/>
    </location>
</feature>
<dbReference type="VEuPathDB" id="FungiDB:GMDG_02368"/>
<feature type="region of interest" description="Disordered" evidence="1">
    <location>
        <begin position="98"/>
        <end position="117"/>
    </location>
</feature>
<feature type="compositionally biased region" description="Low complexity" evidence="1">
    <location>
        <begin position="489"/>
        <end position="510"/>
    </location>
</feature>
<dbReference type="AlphaFoldDB" id="L8G2T4"/>
<feature type="region of interest" description="Disordered" evidence="1">
    <location>
        <begin position="197"/>
        <end position="275"/>
    </location>
</feature>
<feature type="region of interest" description="Disordered" evidence="1">
    <location>
        <begin position="669"/>
        <end position="702"/>
    </location>
</feature>
<feature type="region of interest" description="Disordered" evidence="1">
    <location>
        <begin position="807"/>
        <end position="878"/>
    </location>
</feature>
<name>L8G2T4_PSED2</name>
<accession>L8G2T4</accession>